<sequence length="198" mass="22543">MMGNRERDAKVCKQLSFLGDELPVFLASWEGSAVIFLSIFMALFLPADVLSRGGPLSDFVGWMSGVFPLIEGYGRLSKYPEVTKAYFSIMLAVSPILIRHFVKERMQYMKGRIEMRKNNHSKFLRTGFLLNLFCIVVFYLWIFKNDGFYYSVMPVVDGRFSLAIYGLVYAGGAIWFLVSTPVSEVLIFLEGKPEIIRG</sequence>
<evidence type="ECO:0000313" key="2">
    <source>
        <dbReference type="EMBL" id="UWX71844.1"/>
    </source>
</evidence>
<evidence type="ECO:0000256" key="1">
    <source>
        <dbReference type="SAM" id="Phobius"/>
    </source>
</evidence>
<dbReference type="AlphaFoldDB" id="A0AB38TVK1"/>
<feature type="transmembrane region" description="Helical" evidence="1">
    <location>
        <begin position="85"/>
        <end position="102"/>
    </location>
</feature>
<keyword evidence="1" id="KW-0472">Membrane</keyword>
<keyword evidence="1" id="KW-0812">Transmembrane</keyword>
<accession>A0AB38TVK1</accession>
<evidence type="ECO:0000313" key="3">
    <source>
        <dbReference type="Proteomes" id="UP001059745"/>
    </source>
</evidence>
<protein>
    <submittedName>
        <fullName evidence="2">Uncharacterized protein</fullName>
    </submittedName>
</protein>
<dbReference type="RefSeq" id="WP_124083832.1">
    <property type="nucleotide sequence ID" value="NZ_CADEPT010000004.1"/>
</dbReference>
<organism evidence="2 3">
    <name type="scientific">Burkholderia gladioli</name>
    <name type="common">Pseudomonas marginata</name>
    <name type="synonym">Phytomonas marginata</name>
    <dbReference type="NCBI Taxonomy" id="28095"/>
    <lineage>
        <taxon>Bacteria</taxon>
        <taxon>Pseudomonadati</taxon>
        <taxon>Pseudomonadota</taxon>
        <taxon>Betaproteobacteria</taxon>
        <taxon>Burkholderiales</taxon>
        <taxon>Burkholderiaceae</taxon>
        <taxon>Burkholderia</taxon>
    </lineage>
</organism>
<feature type="transmembrane region" description="Helical" evidence="1">
    <location>
        <begin position="162"/>
        <end position="189"/>
    </location>
</feature>
<dbReference type="Proteomes" id="UP001059745">
    <property type="component" value="Chromosome 1"/>
</dbReference>
<dbReference type="EMBL" id="CP104214">
    <property type="protein sequence ID" value="UWX71844.1"/>
    <property type="molecule type" value="Genomic_DNA"/>
</dbReference>
<keyword evidence="1" id="KW-1133">Transmembrane helix</keyword>
<gene>
    <name evidence="2" type="ORF">NYZ96_08935</name>
</gene>
<proteinExistence type="predicted"/>
<name>A0AB38TVK1_BURGA</name>
<feature type="transmembrane region" description="Helical" evidence="1">
    <location>
        <begin position="123"/>
        <end position="142"/>
    </location>
</feature>
<feature type="transmembrane region" description="Helical" evidence="1">
    <location>
        <begin position="21"/>
        <end position="45"/>
    </location>
</feature>
<reference evidence="2" key="1">
    <citation type="submission" date="2022-09" db="EMBL/GenBank/DDBJ databases">
        <title>Genomic of Burkholderia gladioli.</title>
        <authorList>
            <person name="Wu H."/>
        </authorList>
    </citation>
    <scope>NUCLEOTIDE SEQUENCE</scope>
    <source>
        <strain evidence="2">ZN-S4</strain>
    </source>
</reference>